<name>E9GH42_DAPPU</name>
<proteinExistence type="predicted"/>
<gene>
    <name evidence="3" type="ORF">DAPPUDRAFT_102669</name>
</gene>
<protein>
    <submittedName>
        <fullName evidence="3">Uncharacterized protein</fullName>
    </submittedName>
</protein>
<dbReference type="EMBL" id="GL732544">
    <property type="protein sequence ID" value="EFX81137.1"/>
    <property type="molecule type" value="Genomic_DNA"/>
</dbReference>
<accession>E9GH42</accession>
<keyword evidence="4" id="KW-1185">Reference proteome</keyword>
<organism evidence="3 4">
    <name type="scientific">Daphnia pulex</name>
    <name type="common">Water flea</name>
    <dbReference type="NCBI Taxonomy" id="6669"/>
    <lineage>
        <taxon>Eukaryota</taxon>
        <taxon>Metazoa</taxon>
        <taxon>Ecdysozoa</taxon>
        <taxon>Arthropoda</taxon>
        <taxon>Crustacea</taxon>
        <taxon>Branchiopoda</taxon>
        <taxon>Diplostraca</taxon>
        <taxon>Cladocera</taxon>
        <taxon>Anomopoda</taxon>
        <taxon>Daphniidae</taxon>
        <taxon>Daphnia</taxon>
    </lineage>
</organism>
<reference evidence="3 4" key="1">
    <citation type="journal article" date="2011" name="Science">
        <title>The ecoresponsive genome of Daphnia pulex.</title>
        <authorList>
            <person name="Colbourne J.K."/>
            <person name="Pfrender M.E."/>
            <person name="Gilbert D."/>
            <person name="Thomas W.K."/>
            <person name="Tucker A."/>
            <person name="Oakley T.H."/>
            <person name="Tokishita S."/>
            <person name="Aerts A."/>
            <person name="Arnold G.J."/>
            <person name="Basu M.K."/>
            <person name="Bauer D.J."/>
            <person name="Caceres C.E."/>
            <person name="Carmel L."/>
            <person name="Casola C."/>
            <person name="Choi J.H."/>
            <person name="Detter J.C."/>
            <person name="Dong Q."/>
            <person name="Dusheyko S."/>
            <person name="Eads B.D."/>
            <person name="Frohlich T."/>
            <person name="Geiler-Samerotte K.A."/>
            <person name="Gerlach D."/>
            <person name="Hatcher P."/>
            <person name="Jogdeo S."/>
            <person name="Krijgsveld J."/>
            <person name="Kriventseva E.V."/>
            <person name="Kultz D."/>
            <person name="Laforsch C."/>
            <person name="Lindquist E."/>
            <person name="Lopez J."/>
            <person name="Manak J.R."/>
            <person name="Muller J."/>
            <person name="Pangilinan J."/>
            <person name="Patwardhan R.P."/>
            <person name="Pitluck S."/>
            <person name="Pritham E.J."/>
            <person name="Rechtsteiner A."/>
            <person name="Rho M."/>
            <person name="Rogozin I.B."/>
            <person name="Sakarya O."/>
            <person name="Salamov A."/>
            <person name="Schaack S."/>
            <person name="Shapiro H."/>
            <person name="Shiga Y."/>
            <person name="Skalitzky C."/>
            <person name="Smith Z."/>
            <person name="Souvorov A."/>
            <person name="Sung W."/>
            <person name="Tang Z."/>
            <person name="Tsuchiya D."/>
            <person name="Tu H."/>
            <person name="Vos H."/>
            <person name="Wang M."/>
            <person name="Wolf Y.I."/>
            <person name="Yamagata H."/>
            <person name="Yamada T."/>
            <person name="Ye Y."/>
            <person name="Shaw J.R."/>
            <person name="Andrews J."/>
            <person name="Crease T.J."/>
            <person name="Tang H."/>
            <person name="Lucas S.M."/>
            <person name="Robertson H.M."/>
            <person name="Bork P."/>
            <person name="Koonin E.V."/>
            <person name="Zdobnov E.M."/>
            <person name="Grigoriev I.V."/>
            <person name="Lynch M."/>
            <person name="Boore J.L."/>
        </authorList>
    </citation>
    <scope>NUCLEOTIDE SEQUENCE [LARGE SCALE GENOMIC DNA]</scope>
</reference>
<dbReference type="InParanoid" id="E9GH42"/>
<keyword evidence="1" id="KW-0175">Coiled coil</keyword>
<sequence length="220" mass="23677">MRQTQSMDKSNSGAPSESVGSNRNCQHCNKESFSSSRSTANTCSGSSNKSNKRKKDSHPPDKSDANDMKKVRADSVPAFLAELALATINSLSKTDLISRLFNAVDLLVSQIVLINDLESKISRISDDRVSDLESKVSRLSDDLDNHADQIKSLEEKVVLMKVSFADRVLSQQARLSCFALPSFSGPSASSPSYASVARSNFSGSVLVAKCADVSVTPLNV</sequence>
<evidence type="ECO:0000313" key="4">
    <source>
        <dbReference type="Proteomes" id="UP000000305"/>
    </source>
</evidence>
<dbReference type="AlphaFoldDB" id="E9GH42"/>
<evidence type="ECO:0000313" key="3">
    <source>
        <dbReference type="EMBL" id="EFX81137.1"/>
    </source>
</evidence>
<dbReference type="KEGG" id="dpx:DAPPUDRAFT_102669"/>
<feature type="compositionally biased region" description="Polar residues" evidence="2">
    <location>
        <begin position="1"/>
        <end position="43"/>
    </location>
</feature>
<evidence type="ECO:0000256" key="2">
    <source>
        <dbReference type="SAM" id="MobiDB-lite"/>
    </source>
</evidence>
<feature type="compositionally biased region" description="Basic and acidic residues" evidence="2">
    <location>
        <begin position="57"/>
        <end position="69"/>
    </location>
</feature>
<dbReference type="HOGENOM" id="CLU_1257197_0_0_1"/>
<evidence type="ECO:0000256" key="1">
    <source>
        <dbReference type="SAM" id="Coils"/>
    </source>
</evidence>
<feature type="region of interest" description="Disordered" evidence="2">
    <location>
        <begin position="1"/>
        <end position="69"/>
    </location>
</feature>
<dbReference type="STRING" id="6669.E9GH42"/>
<dbReference type="Proteomes" id="UP000000305">
    <property type="component" value="Unassembled WGS sequence"/>
</dbReference>
<feature type="coiled-coil region" evidence="1">
    <location>
        <begin position="129"/>
        <end position="156"/>
    </location>
</feature>